<protein>
    <submittedName>
        <fullName evidence="1">Uncharacterized protein</fullName>
    </submittedName>
</protein>
<name>A0A6J4QUR3_9ACTN</name>
<evidence type="ECO:0000313" key="1">
    <source>
        <dbReference type="EMBL" id="CAA9451229.1"/>
    </source>
</evidence>
<sequence>CWSGSGRHLWKAVALALRYNTQRRPGRKTGPPILWLVSSPGT</sequence>
<reference evidence="1" key="1">
    <citation type="submission" date="2020-02" db="EMBL/GenBank/DDBJ databases">
        <authorList>
            <person name="Meier V. D."/>
        </authorList>
    </citation>
    <scope>NUCLEOTIDE SEQUENCE</scope>
    <source>
        <strain evidence="1">AVDCRST_MAG80</strain>
    </source>
</reference>
<feature type="non-terminal residue" evidence="1">
    <location>
        <position position="1"/>
    </location>
</feature>
<organism evidence="1">
    <name type="scientific">uncultured Rubrobacteraceae bacterium</name>
    <dbReference type="NCBI Taxonomy" id="349277"/>
    <lineage>
        <taxon>Bacteria</taxon>
        <taxon>Bacillati</taxon>
        <taxon>Actinomycetota</taxon>
        <taxon>Rubrobacteria</taxon>
        <taxon>Rubrobacterales</taxon>
        <taxon>Rubrobacteraceae</taxon>
        <taxon>environmental samples</taxon>
    </lineage>
</organism>
<gene>
    <name evidence="1" type="ORF">AVDCRST_MAG80-2292</name>
</gene>
<dbReference type="EMBL" id="CADCVC010000205">
    <property type="protein sequence ID" value="CAA9451229.1"/>
    <property type="molecule type" value="Genomic_DNA"/>
</dbReference>
<proteinExistence type="predicted"/>
<accession>A0A6J4QUR3</accession>
<dbReference type="AlphaFoldDB" id="A0A6J4QUR3"/>
<feature type="non-terminal residue" evidence="1">
    <location>
        <position position="42"/>
    </location>
</feature>